<dbReference type="EMBL" id="BOSE01000005">
    <property type="protein sequence ID" value="GIP17198.1"/>
    <property type="molecule type" value="Genomic_DNA"/>
</dbReference>
<dbReference type="InterPro" id="IPR011059">
    <property type="entry name" value="Metal-dep_hydrolase_composite"/>
</dbReference>
<accession>A0A920CZ87</accession>
<protein>
    <submittedName>
        <fullName evidence="2">Alpha-D-ribose 1-methylphosphonate 5-triphosphate diphosphatase</fullName>
    </submittedName>
</protein>
<feature type="domain" description="Amidohydrolase-related" evidence="1">
    <location>
        <begin position="247"/>
        <end position="405"/>
    </location>
</feature>
<evidence type="ECO:0000259" key="1">
    <source>
        <dbReference type="Pfam" id="PF01979"/>
    </source>
</evidence>
<dbReference type="NCBIfam" id="NF011987">
    <property type="entry name" value="PRK15446.2-3"/>
    <property type="match status" value="1"/>
</dbReference>
<gene>
    <name evidence="2" type="primary">phnM</name>
    <name evidence="2" type="ORF">J40TS1_28400</name>
</gene>
<name>A0A920CZ87_9BACL</name>
<evidence type="ECO:0000313" key="3">
    <source>
        <dbReference type="Proteomes" id="UP000683139"/>
    </source>
</evidence>
<dbReference type="GO" id="GO:0016810">
    <property type="term" value="F:hydrolase activity, acting on carbon-nitrogen (but not peptide) bonds"/>
    <property type="evidence" value="ECO:0007669"/>
    <property type="project" value="InterPro"/>
</dbReference>
<dbReference type="NCBIfam" id="NF011984">
    <property type="entry name" value="PRK15446.1-5"/>
    <property type="match status" value="1"/>
</dbReference>
<organism evidence="2 3">
    <name type="scientific">Paenibacillus montaniterrae</name>
    <dbReference type="NCBI Taxonomy" id="429341"/>
    <lineage>
        <taxon>Bacteria</taxon>
        <taxon>Bacillati</taxon>
        <taxon>Bacillota</taxon>
        <taxon>Bacilli</taxon>
        <taxon>Bacillales</taxon>
        <taxon>Paenibacillaceae</taxon>
        <taxon>Paenibacillus</taxon>
    </lineage>
</organism>
<keyword evidence="3" id="KW-1185">Reference proteome</keyword>
<proteinExistence type="predicted"/>
<dbReference type="Pfam" id="PF01979">
    <property type="entry name" value="Amidohydro_1"/>
    <property type="match status" value="1"/>
</dbReference>
<reference evidence="2" key="1">
    <citation type="submission" date="2021-03" db="EMBL/GenBank/DDBJ databases">
        <title>Antimicrobial resistance genes in bacteria isolated from Japanese honey, and their potential for conferring macrolide and lincosamide resistance in the American foulbrood pathogen Paenibacillus larvae.</title>
        <authorList>
            <person name="Okamoto M."/>
            <person name="Kumagai M."/>
            <person name="Kanamori H."/>
            <person name="Takamatsu D."/>
        </authorList>
    </citation>
    <scope>NUCLEOTIDE SEQUENCE</scope>
    <source>
        <strain evidence="2">J40TS1</strain>
    </source>
</reference>
<dbReference type="RefSeq" id="WP_213516271.1">
    <property type="nucleotide sequence ID" value="NZ_BOSE01000005.1"/>
</dbReference>
<dbReference type="GO" id="GO:0019700">
    <property type="term" value="P:organic phosphonate catabolic process"/>
    <property type="evidence" value="ECO:0007669"/>
    <property type="project" value="InterPro"/>
</dbReference>
<dbReference type="PANTHER" id="PTHR43135:SF3">
    <property type="entry name" value="ALPHA-D-RIBOSE 1-METHYLPHOSPHONATE 5-TRIPHOSPHATE DIPHOSPHATASE"/>
    <property type="match status" value="1"/>
</dbReference>
<dbReference type="NCBIfam" id="NF011990">
    <property type="entry name" value="PRK15446.2-6"/>
    <property type="match status" value="1"/>
</dbReference>
<dbReference type="InterPro" id="IPR051781">
    <property type="entry name" value="Metallo-dep_Hydrolase"/>
</dbReference>
<dbReference type="PIRSF" id="PIRSF038971">
    <property type="entry name" value="PhnM"/>
    <property type="match status" value="1"/>
</dbReference>
<dbReference type="AlphaFoldDB" id="A0A920CZ87"/>
<comment type="caution">
    <text evidence="2">The sequence shown here is derived from an EMBL/GenBank/DDBJ whole genome shotgun (WGS) entry which is preliminary data.</text>
</comment>
<dbReference type="SUPFAM" id="SSF51338">
    <property type="entry name" value="Composite domain of metallo-dependent hydrolases"/>
    <property type="match status" value="1"/>
</dbReference>
<dbReference type="PANTHER" id="PTHR43135">
    <property type="entry name" value="ALPHA-D-RIBOSE 1-METHYLPHOSPHONATE 5-TRIPHOSPHATE DIPHOSPHATASE"/>
    <property type="match status" value="1"/>
</dbReference>
<dbReference type="InterPro" id="IPR006680">
    <property type="entry name" value="Amidohydro-rel"/>
</dbReference>
<sequence>MSKIADSNITQSEEERLLILASGTVVTEETSIQASVVIRNNIIEQIISAEVAVETIIASYEQQNVQHIEVMDATNKMILPGLIDIHCDAIEKEVQPRPNTLFPLEMSLLEFERKLPVHGITTMYHSLSLGVGLSLRGYHLVSELIDLIHRYNAERGLVRNLIHLRFEVSYVDGLPMVEHFIDEGLIHYLSYMDHSPGQGQYRQEGSFERYVMKNQGVTASEVKEIVDDLLRRRQAIDWDKLNKLVLRARGKGIAVASHDDDTLDKVESGVASGINVSEFPITLEVAKHAAARGMHVCVGAPNVVRGASHDHNLRAIDAICEAGADIICSDYHPASMLQAIFKLVEEANMPLQDAVKLATLHPAQAMGIAEQVGSIAKGKKADLIIVDQFHGLPYVEKTIVNGRIVYTSQPYYQA</sequence>
<evidence type="ECO:0000313" key="2">
    <source>
        <dbReference type="EMBL" id="GIP17198.1"/>
    </source>
</evidence>
<dbReference type="SUPFAM" id="SSF51556">
    <property type="entry name" value="Metallo-dependent hydrolases"/>
    <property type="match status" value="1"/>
</dbReference>
<dbReference type="InterPro" id="IPR012696">
    <property type="entry name" value="PhnM"/>
</dbReference>
<dbReference type="Proteomes" id="UP000683139">
    <property type="component" value="Unassembled WGS sequence"/>
</dbReference>
<dbReference type="Gene3D" id="2.30.40.10">
    <property type="entry name" value="Urease, subunit C, domain 1"/>
    <property type="match status" value="2"/>
</dbReference>
<dbReference type="InterPro" id="IPR032466">
    <property type="entry name" value="Metal_Hydrolase"/>
</dbReference>